<dbReference type="GO" id="GO:0000922">
    <property type="term" value="C:spindle pole"/>
    <property type="evidence" value="ECO:0007669"/>
    <property type="project" value="InterPro"/>
</dbReference>
<feature type="domain" description="Centrosome and spindle pole-associated protein 1 C-terminal" evidence="2">
    <location>
        <begin position="905"/>
        <end position="959"/>
    </location>
</feature>
<dbReference type="PANTHER" id="PTHR21616">
    <property type="entry name" value="CENTROSOME SPINDLE POLE ASSOCIATED PROTEIN"/>
    <property type="match status" value="1"/>
</dbReference>
<feature type="compositionally biased region" description="Polar residues" evidence="1">
    <location>
        <begin position="857"/>
        <end position="868"/>
    </location>
</feature>
<evidence type="ECO:0000256" key="1">
    <source>
        <dbReference type="SAM" id="MobiDB-lite"/>
    </source>
</evidence>
<feature type="compositionally biased region" description="Polar residues" evidence="1">
    <location>
        <begin position="620"/>
        <end position="631"/>
    </location>
</feature>
<feature type="region of interest" description="Disordered" evidence="1">
    <location>
        <begin position="101"/>
        <end position="278"/>
    </location>
</feature>
<protein>
    <submittedName>
        <fullName evidence="3">Centrosome and spindle pole associated protein 1a</fullName>
    </submittedName>
</protein>
<feature type="compositionally biased region" description="Basic and acidic residues" evidence="1">
    <location>
        <begin position="534"/>
        <end position="544"/>
    </location>
</feature>
<feature type="compositionally biased region" description="Acidic residues" evidence="1">
    <location>
        <begin position="189"/>
        <end position="201"/>
    </location>
</feature>
<feature type="region of interest" description="Disordered" evidence="1">
    <location>
        <begin position="352"/>
        <end position="424"/>
    </location>
</feature>
<feature type="compositionally biased region" description="Basic and acidic residues" evidence="1">
    <location>
        <begin position="371"/>
        <end position="388"/>
    </location>
</feature>
<feature type="compositionally biased region" description="Basic and acidic residues" evidence="1">
    <location>
        <begin position="877"/>
        <end position="886"/>
    </location>
</feature>
<feature type="compositionally biased region" description="Polar residues" evidence="1">
    <location>
        <begin position="398"/>
        <end position="413"/>
    </location>
</feature>
<dbReference type="PANTHER" id="PTHR21616:SF2">
    <property type="entry name" value="CENTROSOME AND SPINDLE POLE-ASSOCIATED PROTEIN 1"/>
    <property type="match status" value="1"/>
</dbReference>
<feature type="compositionally biased region" description="Basic and acidic residues" evidence="1">
    <location>
        <begin position="665"/>
        <end position="712"/>
    </location>
</feature>
<feature type="compositionally biased region" description="Polar residues" evidence="1">
    <location>
        <begin position="106"/>
        <end position="116"/>
    </location>
</feature>
<accession>A0A8C4DHK8</accession>
<feature type="region of interest" description="Disordered" evidence="1">
    <location>
        <begin position="1"/>
        <end position="23"/>
    </location>
</feature>
<feature type="region of interest" description="Disordered" evidence="1">
    <location>
        <begin position="1008"/>
        <end position="1029"/>
    </location>
</feature>
<reference evidence="3" key="1">
    <citation type="submission" date="2025-08" db="UniProtKB">
        <authorList>
            <consortium name="Ensembl"/>
        </authorList>
    </citation>
    <scope>IDENTIFICATION</scope>
</reference>
<feature type="compositionally biased region" description="Basic and acidic residues" evidence="1">
    <location>
        <begin position="1061"/>
        <end position="1077"/>
    </location>
</feature>
<reference evidence="3" key="2">
    <citation type="submission" date="2025-09" db="UniProtKB">
        <authorList>
            <consortium name="Ensembl"/>
        </authorList>
    </citation>
    <scope>IDENTIFICATION</scope>
</reference>
<dbReference type="RefSeq" id="XP_051267364.1">
    <property type="nucleotide sequence ID" value="XM_051411404.1"/>
</dbReference>
<feature type="region of interest" description="Disordered" evidence="1">
    <location>
        <begin position="481"/>
        <end position="574"/>
    </location>
</feature>
<feature type="compositionally biased region" description="Polar residues" evidence="1">
    <location>
        <begin position="655"/>
        <end position="664"/>
    </location>
</feature>
<dbReference type="Ensembl" id="ENSDLAT00005004131.2">
    <property type="protein sequence ID" value="ENSDLAP00005003996.2"/>
    <property type="gene ID" value="ENSDLAG00005001797.2"/>
</dbReference>
<feature type="compositionally biased region" description="Low complexity" evidence="1">
    <location>
        <begin position="792"/>
        <end position="806"/>
    </location>
</feature>
<name>A0A8C4DHK8_DICLA</name>
<feature type="compositionally biased region" description="Basic and acidic residues" evidence="1">
    <location>
        <begin position="141"/>
        <end position="152"/>
    </location>
</feature>
<dbReference type="Pfam" id="PF24578">
    <property type="entry name" value="CSPP1_C"/>
    <property type="match status" value="1"/>
</dbReference>
<proteinExistence type="predicted"/>
<evidence type="ECO:0000313" key="3">
    <source>
        <dbReference type="Ensembl" id="ENSDLAP00005003996.2"/>
    </source>
</evidence>
<feature type="region of interest" description="Disordered" evidence="1">
    <location>
        <begin position="854"/>
        <end position="901"/>
    </location>
</feature>
<dbReference type="GO" id="GO:0005813">
    <property type="term" value="C:centrosome"/>
    <property type="evidence" value="ECO:0007669"/>
    <property type="project" value="InterPro"/>
</dbReference>
<dbReference type="GO" id="GO:0005874">
    <property type="term" value="C:microtubule"/>
    <property type="evidence" value="ECO:0007669"/>
    <property type="project" value="InterPro"/>
</dbReference>
<organism evidence="3 4">
    <name type="scientific">Dicentrarchus labrax</name>
    <name type="common">European seabass</name>
    <name type="synonym">Morone labrax</name>
    <dbReference type="NCBI Taxonomy" id="13489"/>
    <lineage>
        <taxon>Eukaryota</taxon>
        <taxon>Metazoa</taxon>
        <taxon>Chordata</taxon>
        <taxon>Craniata</taxon>
        <taxon>Vertebrata</taxon>
        <taxon>Euteleostomi</taxon>
        <taxon>Actinopterygii</taxon>
        <taxon>Neopterygii</taxon>
        <taxon>Teleostei</taxon>
        <taxon>Neoteleostei</taxon>
        <taxon>Acanthomorphata</taxon>
        <taxon>Eupercaria</taxon>
        <taxon>Moronidae</taxon>
        <taxon>Dicentrarchus</taxon>
    </lineage>
</organism>
<dbReference type="GO" id="GO:0032467">
    <property type="term" value="P:positive regulation of cytokinesis"/>
    <property type="evidence" value="ECO:0007669"/>
    <property type="project" value="InterPro"/>
</dbReference>
<feature type="compositionally biased region" description="Basic residues" evidence="1">
    <location>
        <begin position="171"/>
        <end position="185"/>
    </location>
</feature>
<keyword evidence="4" id="KW-1185">Reference proteome</keyword>
<feature type="compositionally biased region" description="Polar residues" evidence="1">
    <location>
        <begin position="1050"/>
        <end position="1060"/>
    </location>
</feature>
<feature type="region of interest" description="Disordered" evidence="1">
    <location>
        <begin position="49"/>
        <end position="68"/>
    </location>
</feature>
<evidence type="ECO:0000313" key="4">
    <source>
        <dbReference type="Proteomes" id="UP000694389"/>
    </source>
</evidence>
<feature type="region of interest" description="Disordered" evidence="1">
    <location>
        <begin position="586"/>
        <end position="832"/>
    </location>
</feature>
<feature type="compositionally biased region" description="Polar residues" evidence="1">
    <location>
        <begin position="890"/>
        <end position="901"/>
    </location>
</feature>
<dbReference type="InterPro" id="IPR026708">
    <property type="entry name" value="CSPP1"/>
</dbReference>
<feature type="compositionally biased region" description="Basic and acidic residues" evidence="1">
    <location>
        <begin position="209"/>
        <end position="248"/>
    </location>
</feature>
<feature type="region of interest" description="Disordered" evidence="1">
    <location>
        <begin position="1046"/>
        <end position="1085"/>
    </location>
</feature>
<dbReference type="InterPro" id="IPR058191">
    <property type="entry name" value="CSPP1_C"/>
</dbReference>
<feature type="region of interest" description="Disordered" evidence="1">
    <location>
        <begin position="1112"/>
        <end position="1142"/>
    </location>
</feature>
<dbReference type="Proteomes" id="UP000694389">
    <property type="component" value="Unassembled WGS sequence"/>
</dbReference>
<evidence type="ECO:0000259" key="2">
    <source>
        <dbReference type="Pfam" id="PF24578"/>
    </source>
</evidence>
<dbReference type="GeneTree" id="ENSGT00390000015084"/>
<sequence length="1142" mass="132066">MPPASAAQGVSSNPVRGVGLSSLLGTDYERKKNKLKEELQLDFKHYVSTKKDLKTSEPRPQPHGLSLPIDEKILVKEKLREERNKEYNLFLQEQTQNRRLKRGTLPVTSKPGQVQASDAVCISSPPSPLPILNTHTNIRPPPRERPASKRDAATLTEAVDSGKRIGTWGPGHRRRKRWQLHRLKKPNSSEDEPNTDKEEELEFRHRRRQDRDTQEPEYKEERRTRERRANRDPQDIKEVEAPDVRDQNNNEWVWKSDPPVSGSMRKAARSRPATSKDKAEFATGLMIGANEEQTASQLRKEQYKQELLKQIAEQQRNKIREKKLELRVAATGATDPEKEPDRIKQFGAVNRQYDSRRRDVPYKPGTYLEAVGKDPRSKDDKPIEDTEQRGPTGKSHMEYSTSLSQLTGNTVPDSGTRAAHGAPSLDYFNEDYHRDFSKMLGEVAMPRVAGVPPPVPPTVTNTYKTPYDAAYYYYGTRNPLDPNLPYNQNGPPEGVQQSVNFHSPHQRPAPFRPRGPTEAIDEHRSSPLDVGELPAEKAKQRRESTLTYQEALREQIKERKEHKRKEKEEKERYDAKIEAEMMAYNPWGKSGGGAPIKDQKGNLISDLNQMHRTNEESYRSPVSKNSRQTESFLMRNGHSPGVEASAPLSHRLSGFNDQPTPQQLHKQDRYKEALKQQIEENKRKQEEERERIRAEEEKEEKRLADQRARMQQEYEEEQRRKQKKVEHRLENQSWIHEPKRQHQEEEKKAKQEQEIEKNVTESARDREKKKEQLTYEREPSPPIPTFQRKQTSLLVSRPSSVVSQLSCRTERSVSAPHYRPVPAEIPQQPNNQQEVIRELSALRRYLRKEQRELEVQLGQTDRQESLYTPPSRPRGRPRVDAFESAHKQAVQESTRGSSSDVARVNMQNIREFNQLKYRDTASREEVRHVYPDPPTDAQSLDIQQQALLREQQRKIRLMKREEEPDFLDQQLHHYRSRNKPGWYIHGDSILPSETSFIDLYGGDACEERVHQQRPPQPSAGHQERTAPRRRHDYDEVAACMDQRDHDIQPDAQSLQSVTSLNEHRITRRDSHTGDHSRSQGLPGDDVDVLSLRSALERRVSVETVATEPWLRPGTSDAVKRSGCRASPNSRMDAPPWLTHRVP</sequence>
<feature type="compositionally biased region" description="Polar residues" evidence="1">
    <location>
        <begin position="485"/>
        <end position="503"/>
    </location>
</feature>
<dbReference type="GeneID" id="127369741"/>
<dbReference type="AlphaFoldDB" id="A0A8C4DHK8"/>
<gene>
    <name evidence="3" type="primary">LOC127369741</name>
</gene>
<feature type="compositionally biased region" description="Basic and acidic residues" evidence="1">
    <location>
        <begin position="736"/>
        <end position="779"/>
    </location>
</feature>